<evidence type="ECO:0000313" key="2">
    <source>
        <dbReference type="Proteomes" id="UP000320055"/>
    </source>
</evidence>
<dbReference type="EMBL" id="CAACVJ010000101">
    <property type="protein sequence ID" value="VEP13220.1"/>
    <property type="molecule type" value="Genomic_DNA"/>
</dbReference>
<sequence>MKIRWQKLLINVSLWAIAEITLNIVELDTIADYSEFLEMKEEMETVISAIAYT</sequence>
<accession>A0A563VP74</accession>
<keyword evidence="2" id="KW-1185">Reference proteome</keyword>
<evidence type="ECO:0000313" key="1">
    <source>
        <dbReference type="EMBL" id="VEP13220.1"/>
    </source>
</evidence>
<organism evidence="1 2">
    <name type="scientific">Hyella patelloides LEGE 07179</name>
    <dbReference type="NCBI Taxonomy" id="945734"/>
    <lineage>
        <taxon>Bacteria</taxon>
        <taxon>Bacillati</taxon>
        <taxon>Cyanobacteriota</taxon>
        <taxon>Cyanophyceae</taxon>
        <taxon>Pleurocapsales</taxon>
        <taxon>Hyellaceae</taxon>
        <taxon>Hyella</taxon>
    </lineage>
</organism>
<name>A0A563VP74_9CYAN</name>
<reference evidence="1 2" key="1">
    <citation type="submission" date="2019-01" db="EMBL/GenBank/DDBJ databases">
        <authorList>
            <person name="Brito A."/>
        </authorList>
    </citation>
    <scope>NUCLEOTIDE SEQUENCE [LARGE SCALE GENOMIC DNA]</scope>
    <source>
        <strain evidence="1">1</strain>
    </source>
</reference>
<proteinExistence type="predicted"/>
<protein>
    <submittedName>
        <fullName evidence="1">Uncharacterized protein</fullName>
    </submittedName>
</protein>
<dbReference type="AlphaFoldDB" id="A0A563VP74"/>
<dbReference type="RefSeq" id="WP_186375825.1">
    <property type="nucleotide sequence ID" value="NZ_LR213780.1"/>
</dbReference>
<dbReference type="Proteomes" id="UP000320055">
    <property type="component" value="Unassembled WGS sequence"/>
</dbReference>
<gene>
    <name evidence="1" type="ORF">H1P_190019</name>
</gene>